<comment type="caution">
    <text evidence="2">The sequence shown here is derived from an EMBL/GenBank/DDBJ whole genome shotgun (WGS) entry which is preliminary data.</text>
</comment>
<protein>
    <submittedName>
        <fullName evidence="2">Uncharacterized protein</fullName>
    </submittedName>
</protein>
<evidence type="ECO:0000313" key="2">
    <source>
        <dbReference type="EMBL" id="GLU49736.1"/>
    </source>
</evidence>
<dbReference type="EMBL" id="BSQG01000009">
    <property type="protein sequence ID" value="GLU49736.1"/>
    <property type="molecule type" value="Genomic_DNA"/>
</dbReference>
<evidence type="ECO:0000313" key="3">
    <source>
        <dbReference type="Proteomes" id="UP001165092"/>
    </source>
</evidence>
<dbReference type="Proteomes" id="UP001165092">
    <property type="component" value="Unassembled WGS sequence"/>
</dbReference>
<keyword evidence="3" id="KW-1185">Reference proteome</keyword>
<organism evidence="2 3">
    <name type="scientific">Nocardiopsis ansamitocini</name>
    <dbReference type="NCBI Taxonomy" id="1670832"/>
    <lineage>
        <taxon>Bacteria</taxon>
        <taxon>Bacillati</taxon>
        <taxon>Actinomycetota</taxon>
        <taxon>Actinomycetes</taxon>
        <taxon>Streptosporangiales</taxon>
        <taxon>Nocardiopsidaceae</taxon>
        <taxon>Nocardiopsis</taxon>
    </lineage>
</organism>
<gene>
    <name evidence="2" type="ORF">Nans01_40870</name>
</gene>
<name>A0A9W6P9S6_9ACTN</name>
<dbReference type="AlphaFoldDB" id="A0A9W6P9S6"/>
<accession>A0A9W6P9S6</accession>
<feature type="region of interest" description="Disordered" evidence="1">
    <location>
        <begin position="96"/>
        <end position="129"/>
    </location>
</feature>
<evidence type="ECO:0000256" key="1">
    <source>
        <dbReference type="SAM" id="MobiDB-lite"/>
    </source>
</evidence>
<proteinExistence type="predicted"/>
<feature type="compositionally biased region" description="Basic and acidic residues" evidence="1">
    <location>
        <begin position="112"/>
        <end position="122"/>
    </location>
</feature>
<sequence length="189" mass="19994">MFFLVGLLSAGSASLLLLVDDEEPTAVEIPAAGPYSASTACDLLDPALSEEFLAEGEPMGESARECRWVVPAAENDVQEPDAWIVLGFTATSEAEAEEEFADTVRSGQSDNPPDRVPEHRTGAETGLGPDVDEALVQAGTVEPDAVVLELRAANVTVRVNVVDKGSTDRGRLEELSFALAEAAVARLER</sequence>
<reference evidence="2" key="1">
    <citation type="submission" date="2023-02" db="EMBL/GenBank/DDBJ databases">
        <title>Nocardiopsis ansamitocini NBRC 112285.</title>
        <authorList>
            <person name="Ichikawa N."/>
            <person name="Sato H."/>
            <person name="Tonouchi N."/>
        </authorList>
    </citation>
    <scope>NUCLEOTIDE SEQUENCE</scope>
    <source>
        <strain evidence="2">NBRC 112285</strain>
    </source>
</reference>